<dbReference type="InterPro" id="IPR000629">
    <property type="entry name" value="RNA-helicase_DEAD-box_CS"/>
</dbReference>
<dbReference type="GO" id="GO:0003676">
    <property type="term" value="F:nucleic acid binding"/>
    <property type="evidence" value="ECO:0007669"/>
    <property type="project" value="InterPro"/>
</dbReference>
<dbReference type="PROSITE" id="PS00039">
    <property type="entry name" value="DEAD_ATP_HELICASE"/>
    <property type="match status" value="1"/>
</dbReference>
<evidence type="ECO:0000256" key="3">
    <source>
        <dbReference type="ARBA" id="ARBA00022806"/>
    </source>
</evidence>
<dbReference type="InterPro" id="IPR050079">
    <property type="entry name" value="DEAD_box_RNA_helicase"/>
</dbReference>
<sequence length="476" mass="51651">MNAPTPDSKLSFAQLPLSAAMQANLAQLGYTQMTPIQAASLPLALEGQDLIAQAQTGSGKTAAFALALLHRLDASRFDVQALVLCPTRELADQVTQEIRRLARAADNIKVLTLCGGSPMKPQMESLGFGCHIAVGTPGRVMDHLERGSLNLGALSTLVLDEADRMLDMGFFDDIVTVARQCPKKRQTLLFSATYPEGIAKLSSQFMREPKEVKLAGGASASQAPAQIEQIAFEVSEGERLHAVSQLLRHFRPASTIAFCNTKQQCRDLVDVLNGQGFVAMALHGDLEQRERDQVLIQFANRSCSVLVATDVAARGLDIAQLECVINVEVTPDTEVHVHRIGRTGRAGAQGLALSLASLDEMGRIGRIEQLLGREFVWQKLDSLKDADGAPLQPAMDTLQILGGRKEKIRPGDILGALTGEAGFKFEQVGKINITEFHSYVAVERSIAREAARRLSEGKLKGRKVKVRRMADLSKLD</sequence>
<evidence type="ECO:0000256" key="1">
    <source>
        <dbReference type="ARBA" id="ARBA00022741"/>
    </source>
</evidence>
<reference evidence="11 12" key="1">
    <citation type="submission" date="2018-01" db="EMBL/GenBank/DDBJ databases">
        <title>Draft genome sequence of Paucibacter aquatile CR182 isolated from freshwater of the Nakdong River.</title>
        <authorList>
            <person name="Choi A."/>
            <person name="Chung E.J."/>
        </authorList>
    </citation>
    <scope>NUCLEOTIDE SEQUENCE [LARGE SCALE GENOMIC DNA]</scope>
    <source>
        <strain evidence="11 12">CR182</strain>
    </source>
</reference>
<dbReference type="NCBIfam" id="NF008744">
    <property type="entry name" value="PRK11776.1"/>
    <property type="match status" value="1"/>
</dbReference>
<evidence type="ECO:0000259" key="10">
    <source>
        <dbReference type="PROSITE" id="PS51195"/>
    </source>
</evidence>
<dbReference type="InterPro" id="IPR001650">
    <property type="entry name" value="Helicase_C-like"/>
</dbReference>
<evidence type="ECO:0000256" key="5">
    <source>
        <dbReference type="ARBA" id="ARBA00038437"/>
    </source>
</evidence>
<dbReference type="GO" id="GO:0005829">
    <property type="term" value="C:cytosol"/>
    <property type="evidence" value="ECO:0007669"/>
    <property type="project" value="TreeGrafter"/>
</dbReference>
<dbReference type="Gene3D" id="3.30.70.330">
    <property type="match status" value="1"/>
</dbReference>
<organism evidence="11 12">
    <name type="scientific">Kinneretia aquatilis</name>
    <dbReference type="NCBI Taxonomy" id="2070761"/>
    <lineage>
        <taxon>Bacteria</taxon>
        <taxon>Pseudomonadati</taxon>
        <taxon>Pseudomonadota</taxon>
        <taxon>Betaproteobacteria</taxon>
        <taxon>Burkholderiales</taxon>
        <taxon>Sphaerotilaceae</taxon>
        <taxon>Roseateles</taxon>
    </lineage>
</organism>
<comment type="similarity">
    <text evidence="5 7">Belongs to the DEAD box helicase family.</text>
</comment>
<dbReference type="Proteomes" id="UP000235916">
    <property type="component" value="Unassembled WGS sequence"/>
</dbReference>
<keyword evidence="12" id="KW-1185">Reference proteome</keyword>
<evidence type="ECO:0000256" key="4">
    <source>
        <dbReference type="ARBA" id="ARBA00022840"/>
    </source>
</evidence>
<dbReference type="SMART" id="SM00487">
    <property type="entry name" value="DEXDc"/>
    <property type="match status" value="1"/>
</dbReference>
<dbReference type="InterPro" id="IPR012677">
    <property type="entry name" value="Nucleotide-bd_a/b_plait_sf"/>
</dbReference>
<dbReference type="CDD" id="cd00268">
    <property type="entry name" value="DEADc"/>
    <property type="match status" value="1"/>
</dbReference>
<dbReference type="InterPro" id="IPR005580">
    <property type="entry name" value="DbpA/CsdA_RNA-bd_dom"/>
</dbReference>
<evidence type="ECO:0000259" key="8">
    <source>
        <dbReference type="PROSITE" id="PS51192"/>
    </source>
</evidence>
<feature type="short sequence motif" description="Q motif" evidence="6">
    <location>
        <begin position="10"/>
        <end position="38"/>
    </location>
</feature>
<keyword evidence="3 7" id="KW-0347">Helicase</keyword>
<dbReference type="RefSeq" id="WP_102769904.1">
    <property type="nucleotide sequence ID" value="NZ_POSP01000004.1"/>
</dbReference>
<gene>
    <name evidence="11" type="ORF">C1O66_20580</name>
</gene>
<dbReference type="Pfam" id="PF03880">
    <property type="entry name" value="DbpA"/>
    <property type="match status" value="1"/>
</dbReference>
<dbReference type="SMART" id="SM00490">
    <property type="entry name" value="HELICc"/>
    <property type="match status" value="1"/>
</dbReference>
<dbReference type="PROSITE" id="PS51194">
    <property type="entry name" value="HELICASE_CTER"/>
    <property type="match status" value="1"/>
</dbReference>
<dbReference type="InterPro" id="IPR027417">
    <property type="entry name" value="P-loop_NTPase"/>
</dbReference>
<dbReference type="InterPro" id="IPR044742">
    <property type="entry name" value="DEAD/DEAH_RhlB"/>
</dbReference>
<dbReference type="PROSITE" id="PS51192">
    <property type="entry name" value="HELICASE_ATP_BIND_1"/>
    <property type="match status" value="1"/>
</dbReference>
<name>A0A2N8KRQ1_9BURK</name>
<evidence type="ECO:0000256" key="7">
    <source>
        <dbReference type="RuleBase" id="RU000492"/>
    </source>
</evidence>
<evidence type="ECO:0000259" key="9">
    <source>
        <dbReference type="PROSITE" id="PS51194"/>
    </source>
</evidence>
<dbReference type="CDD" id="cd12501">
    <property type="entry name" value="RRM_EcDbpA_like"/>
    <property type="match status" value="1"/>
</dbReference>
<dbReference type="SUPFAM" id="SSF52540">
    <property type="entry name" value="P-loop containing nucleoside triphosphate hydrolases"/>
    <property type="match status" value="2"/>
</dbReference>
<dbReference type="PANTHER" id="PTHR47959">
    <property type="entry name" value="ATP-DEPENDENT RNA HELICASE RHLE-RELATED"/>
    <property type="match status" value="1"/>
</dbReference>
<accession>A0A2N8KRQ1</accession>
<evidence type="ECO:0000313" key="12">
    <source>
        <dbReference type="Proteomes" id="UP000235916"/>
    </source>
</evidence>
<feature type="domain" description="DEAD-box RNA helicase Q" evidence="10">
    <location>
        <begin position="10"/>
        <end position="38"/>
    </location>
</feature>
<dbReference type="OrthoDB" id="8520957at2"/>
<dbReference type="CDD" id="cd18787">
    <property type="entry name" value="SF2_C_DEAD"/>
    <property type="match status" value="1"/>
</dbReference>
<dbReference type="GO" id="GO:0003724">
    <property type="term" value="F:RNA helicase activity"/>
    <property type="evidence" value="ECO:0007669"/>
    <property type="project" value="InterPro"/>
</dbReference>
<feature type="domain" description="Helicase ATP-binding" evidence="8">
    <location>
        <begin position="41"/>
        <end position="212"/>
    </location>
</feature>
<dbReference type="GO" id="GO:0016787">
    <property type="term" value="F:hydrolase activity"/>
    <property type="evidence" value="ECO:0007669"/>
    <property type="project" value="UniProtKB-KW"/>
</dbReference>
<proteinExistence type="inferred from homology"/>
<comment type="caution">
    <text evidence="11">The sequence shown here is derived from an EMBL/GenBank/DDBJ whole genome shotgun (WGS) entry which is preliminary data.</text>
</comment>
<protein>
    <submittedName>
        <fullName evidence="11">ATP-dependent RNA helicase DbpA</fullName>
    </submittedName>
</protein>
<dbReference type="InterPro" id="IPR014014">
    <property type="entry name" value="RNA_helicase_DEAD_Q_motif"/>
</dbReference>
<dbReference type="InterPro" id="IPR011545">
    <property type="entry name" value="DEAD/DEAH_box_helicase_dom"/>
</dbReference>
<feature type="domain" description="Helicase C-terminal" evidence="9">
    <location>
        <begin position="226"/>
        <end position="388"/>
    </location>
</feature>
<dbReference type="AlphaFoldDB" id="A0A2N8KRQ1"/>
<dbReference type="Pfam" id="PF00271">
    <property type="entry name" value="Helicase_C"/>
    <property type="match status" value="1"/>
</dbReference>
<evidence type="ECO:0000313" key="11">
    <source>
        <dbReference type="EMBL" id="PND36129.1"/>
    </source>
</evidence>
<dbReference type="InterPro" id="IPR014001">
    <property type="entry name" value="Helicase_ATP-bd"/>
</dbReference>
<dbReference type="Gene3D" id="3.40.50.300">
    <property type="entry name" value="P-loop containing nucleotide triphosphate hydrolases"/>
    <property type="match status" value="2"/>
</dbReference>
<evidence type="ECO:0000256" key="2">
    <source>
        <dbReference type="ARBA" id="ARBA00022801"/>
    </source>
</evidence>
<keyword evidence="1 7" id="KW-0547">Nucleotide-binding</keyword>
<dbReference type="PANTHER" id="PTHR47959:SF1">
    <property type="entry name" value="ATP-DEPENDENT RNA HELICASE DBPA"/>
    <property type="match status" value="1"/>
</dbReference>
<dbReference type="PROSITE" id="PS51195">
    <property type="entry name" value="Q_MOTIF"/>
    <property type="match status" value="1"/>
</dbReference>
<evidence type="ECO:0000256" key="6">
    <source>
        <dbReference type="PROSITE-ProRule" id="PRU00552"/>
    </source>
</evidence>
<keyword evidence="4 7" id="KW-0067">ATP-binding</keyword>
<keyword evidence="2 7" id="KW-0378">Hydrolase</keyword>
<dbReference type="GO" id="GO:0005524">
    <property type="term" value="F:ATP binding"/>
    <property type="evidence" value="ECO:0007669"/>
    <property type="project" value="UniProtKB-KW"/>
</dbReference>
<dbReference type="Pfam" id="PF00270">
    <property type="entry name" value="DEAD"/>
    <property type="match status" value="1"/>
</dbReference>
<dbReference type="EMBL" id="POSP01000004">
    <property type="protein sequence ID" value="PND36129.1"/>
    <property type="molecule type" value="Genomic_DNA"/>
</dbReference>